<proteinExistence type="predicted"/>
<dbReference type="KEGG" id="hpys:HPSA20_0760"/>
<sequence length="44" mass="5442">MDFKKKKIFGVFLPIYLIFERWIFVIMQPSFEFYKQYLVGTKSN</sequence>
<organism evidence="2 3">
    <name type="scientific">Helicobacter pylori SouthAfrica20</name>
    <dbReference type="NCBI Taxonomy" id="1352356"/>
    <lineage>
        <taxon>Bacteria</taxon>
        <taxon>Pseudomonadati</taxon>
        <taxon>Campylobacterota</taxon>
        <taxon>Epsilonproteobacteria</taxon>
        <taxon>Campylobacterales</taxon>
        <taxon>Helicobacteraceae</taxon>
        <taxon>Helicobacter</taxon>
    </lineage>
</organism>
<name>T1UAQ4_HELPX</name>
<feature type="transmembrane region" description="Helical" evidence="1">
    <location>
        <begin position="7"/>
        <end position="27"/>
    </location>
</feature>
<evidence type="ECO:0000313" key="2">
    <source>
        <dbReference type="EMBL" id="AGT73997.1"/>
    </source>
</evidence>
<evidence type="ECO:0000256" key="1">
    <source>
        <dbReference type="SAM" id="Phobius"/>
    </source>
</evidence>
<dbReference type="HOGENOM" id="CLU_3217141_0_0_7"/>
<dbReference type="PATRIC" id="fig|1352356.3.peg.746"/>
<dbReference type="AlphaFoldDB" id="T1UAQ4"/>
<keyword evidence="1" id="KW-0472">Membrane</keyword>
<accession>T1UAQ4</accession>
<evidence type="ECO:0000313" key="3">
    <source>
        <dbReference type="Proteomes" id="UP000015920"/>
    </source>
</evidence>
<keyword evidence="1" id="KW-1133">Transmembrane helix</keyword>
<gene>
    <name evidence="2" type="ORF">HPSA20_0760</name>
</gene>
<dbReference type="EMBL" id="CP006691">
    <property type="protein sequence ID" value="AGT73997.1"/>
    <property type="molecule type" value="Genomic_DNA"/>
</dbReference>
<protein>
    <submittedName>
        <fullName evidence="2">Uncharacterized protein</fullName>
    </submittedName>
</protein>
<reference evidence="2 3" key="1">
    <citation type="journal article" date="2013" name="Genome Announc.">
        <title>Genome Sequences of Three hpAfrica2 Strains of Helicobacter pylori.</title>
        <authorList>
            <person name="Duncan S.S."/>
            <person name="Bertoli M.T."/>
            <person name="Kersulyte D."/>
            <person name="Valk P.L."/>
            <person name="Tamma S."/>
            <person name="Segal I."/>
            <person name="McClain M.S."/>
            <person name="Cover T.L."/>
            <person name="Berg D.E."/>
        </authorList>
    </citation>
    <scope>NUCLEOTIDE SEQUENCE [LARGE SCALE GENOMIC DNA]</scope>
    <source>
        <strain evidence="2">SouthAfrica20</strain>
    </source>
</reference>
<keyword evidence="1" id="KW-0812">Transmembrane</keyword>
<dbReference type="Proteomes" id="UP000015920">
    <property type="component" value="Chromosome"/>
</dbReference>